<dbReference type="InParanoid" id="Q0U441"/>
<dbReference type="AlphaFoldDB" id="Q0U441"/>
<accession>Q0U441</accession>
<evidence type="ECO:0000313" key="2">
    <source>
        <dbReference type="Proteomes" id="UP000001055"/>
    </source>
</evidence>
<evidence type="ECO:0000313" key="1">
    <source>
        <dbReference type="EMBL" id="EAT79357.1"/>
    </source>
</evidence>
<organism evidence="1 2">
    <name type="scientific">Phaeosphaeria nodorum (strain SN15 / ATCC MYA-4574 / FGSC 10173)</name>
    <name type="common">Glume blotch fungus</name>
    <name type="synonym">Parastagonospora nodorum</name>
    <dbReference type="NCBI Taxonomy" id="321614"/>
    <lineage>
        <taxon>Eukaryota</taxon>
        <taxon>Fungi</taxon>
        <taxon>Dikarya</taxon>
        <taxon>Ascomycota</taxon>
        <taxon>Pezizomycotina</taxon>
        <taxon>Dothideomycetes</taxon>
        <taxon>Pleosporomycetidae</taxon>
        <taxon>Pleosporales</taxon>
        <taxon>Pleosporineae</taxon>
        <taxon>Phaeosphaeriaceae</taxon>
        <taxon>Parastagonospora</taxon>
    </lineage>
</organism>
<proteinExistence type="predicted"/>
<dbReference type="eggNOG" id="ENOG502RIBI">
    <property type="taxonomic scope" value="Eukaryota"/>
</dbReference>
<reference evidence="2" key="1">
    <citation type="journal article" date="2007" name="Plant Cell">
        <title>Dothideomycete-plant interactions illuminated by genome sequencing and EST analysis of the wheat pathogen Stagonospora nodorum.</title>
        <authorList>
            <person name="Hane J.K."/>
            <person name="Lowe R.G."/>
            <person name="Solomon P.S."/>
            <person name="Tan K.C."/>
            <person name="Schoch C.L."/>
            <person name="Spatafora J.W."/>
            <person name="Crous P.W."/>
            <person name="Kodira C."/>
            <person name="Birren B.W."/>
            <person name="Galagan J.E."/>
            <person name="Torriani S.F."/>
            <person name="McDonald B.A."/>
            <person name="Oliver R.P."/>
        </authorList>
    </citation>
    <scope>NUCLEOTIDE SEQUENCE [LARGE SCALE GENOMIC DNA]</scope>
    <source>
        <strain evidence="2">SN15 / ATCC MYA-4574 / FGSC 10173</strain>
    </source>
</reference>
<sequence>MSHLKRSCSHRAITKSHRRGSTLVKSSDVVQKVYNSNMDPSTEISIHKAVAQRLEFTQRLAEWRESSSIAFPEVLSAQLDNWSEAPYITNRFGILLSIHYHTTALLVNRPLVTRLIAEIFPNKSSSLPFMGEIAIAIKQDVESAKELSQLVHCIAHYHPNFIDRNAIWWICNYSTFTAAVHLLGIVLICCQANLPEVVKVVELSEVREALVLSLDTLEMIERSSLMNRKGRDCLRRFLHVLDTLATLLDTTAILAHDQTETAFCDIFAQYISEPANDFILQLS</sequence>
<dbReference type="EMBL" id="CH445350">
    <property type="protein sequence ID" value="EAT79357.1"/>
    <property type="molecule type" value="Genomic_DNA"/>
</dbReference>
<dbReference type="RefSeq" id="XP_001803686.1">
    <property type="nucleotide sequence ID" value="XM_001803634.1"/>
</dbReference>
<name>Q0U441_PHANO</name>
<dbReference type="VEuPathDB" id="FungiDB:JI435_134730"/>
<dbReference type="GeneID" id="5980603"/>
<dbReference type="CDD" id="cd12148">
    <property type="entry name" value="fungal_TF_MHR"/>
    <property type="match status" value="1"/>
</dbReference>
<dbReference type="HOGENOM" id="CLU_1061812_0_0_1"/>
<dbReference type="KEGG" id="pno:SNOG_13473"/>
<gene>
    <name evidence="1" type="ORF">SNOG_13473</name>
</gene>
<protein>
    <submittedName>
        <fullName evidence="1">Uncharacterized protein</fullName>
    </submittedName>
</protein>
<dbReference type="Proteomes" id="UP000001055">
    <property type="component" value="Unassembled WGS sequence"/>
</dbReference>
<dbReference type="OMA" id="WWTCNYY"/>